<reference evidence="2 3" key="1">
    <citation type="submission" date="2023-01" db="EMBL/GenBank/DDBJ databases">
        <authorList>
            <person name="Kreplak J."/>
        </authorList>
    </citation>
    <scope>NUCLEOTIDE SEQUENCE [LARGE SCALE GENOMIC DNA]</scope>
</reference>
<keyword evidence="1" id="KW-0472">Membrane</keyword>
<sequence length="175" mass="19867">MCLLQCDGSSGLIYGLLTSFVVNNRKRNKKPIRKTGTFEIRHCSWRHCGDCGKWDNQSFREGKVQKRRVFDQLFQQDKYLAFILMVAASSMGEELFYRAAIQGALEDIFLRGSNLIQDVRGMASLTRVLPPFFPFSQVLTVVLTAIITGSIYYVVTSSKDPNYIVVPILQSRASR</sequence>
<dbReference type="PANTHER" id="PTHR36736">
    <property type="entry name" value="OS03G0100030 PROTEIN"/>
    <property type="match status" value="1"/>
</dbReference>
<keyword evidence="3" id="KW-1185">Reference proteome</keyword>
<name>A0AAV0YF35_VICFA</name>
<keyword evidence="1" id="KW-1133">Transmembrane helix</keyword>
<dbReference type="Proteomes" id="UP001157006">
    <property type="component" value="Unassembled WGS sequence"/>
</dbReference>
<dbReference type="EMBL" id="CATIWC010000716">
    <property type="protein sequence ID" value="CAI8583483.1"/>
    <property type="molecule type" value="Genomic_DNA"/>
</dbReference>
<protein>
    <recommendedName>
        <fullName evidence="4">CAAX amino terminal protease family protein</fullName>
    </recommendedName>
</protein>
<accession>A0AAV0YF35</accession>
<dbReference type="AlphaFoldDB" id="A0AAV0YF35"/>
<comment type="caution">
    <text evidence="2">The sequence shown here is derived from an EMBL/GenBank/DDBJ whole genome shotgun (WGS) entry which is preliminary data.</text>
</comment>
<evidence type="ECO:0000313" key="3">
    <source>
        <dbReference type="Proteomes" id="UP001157006"/>
    </source>
</evidence>
<gene>
    <name evidence="2" type="ORF">VFH_U029320</name>
</gene>
<keyword evidence="1" id="KW-0812">Transmembrane</keyword>
<organism evidence="2 3">
    <name type="scientific">Vicia faba</name>
    <name type="common">Broad bean</name>
    <name type="synonym">Faba vulgaris</name>
    <dbReference type="NCBI Taxonomy" id="3906"/>
    <lineage>
        <taxon>Eukaryota</taxon>
        <taxon>Viridiplantae</taxon>
        <taxon>Streptophyta</taxon>
        <taxon>Embryophyta</taxon>
        <taxon>Tracheophyta</taxon>
        <taxon>Spermatophyta</taxon>
        <taxon>Magnoliopsida</taxon>
        <taxon>eudicotyledons</taxon>
        <taxon>Gunneridae</taxon>
        <taxon>Pentapetalae</taxon>
        <taxon>rosids</taxon>
        <taxon>fabids</taxon>
        <taxon>Fabales</taxon>
        <taxon>Fabaceae</taxon>
        <taxon>Papilionoideae</taxon>
        <taxon>50 kb inversion clade</taxon>
        <taxon>NPAAA clade</taxon>
        <taxon>Hologalegina</taxon>
        <taxon>IRL clade</taxon>
        <taxon>Fabeae</taxon>
        <taxon>Vicia</taxon>
    </lineage>
</organism>
<evidence type="ECO:0000256" key="1">
    <source>
        <dbReference type="SAM" id="Phobius"/>
    </source>
</evidence>
<evidence type="ECO:0008006" key="4">
    <source>
        <dbReference type="Google" id="ProtNLM"/>
    </source>
</evidence>
<proteinExistence type="predicted"/>
<feature type="transmembrane region" description="Helical" evidence="1">
    <location>
        <begin position="132"/>
        <end position="155"/>
    </location>
</feature>
<dbReference type="PANTHER" id="PTHR36736:SF1">
    <property type="entry name" value="OS03G0100030 PROTEIN"/>
    <property type="match status" value="1"/>
</dbReference>
<evidence type="ECO:0000313" key="2">
    <source>
        <dbReference type="EMBL" id="CAI8583483.1"/>
    </source>
</evidence>